<keyword evidence="2 4" id="KW-0479">Metal-binding</keyword>
<dbReference type="Gene3D" id="1.10.760.10">
    <property type="entry name" value="Cytochrome c-like domain"/>
    <property type="match status" value="1"/>
</dbReference>
<dbReference type="GO" id="GO:0009055">
    <property type="term" value="F:electron transfer activity"/>
    <property type="evidence" value="ECO:0007669"/>
    <property type="project" value="InterPro"/>
</dbReference>
<accession>A0A2M7T838</accession>
<gene>
    <name evidence="7" type="ORF">COY37_05315</name>
</gene>
<feature type="region of interest" description="Disordered" evidence="5">
    <location>
        <begin position="35"/>
        <end position="59"/>
    </location>
</feature>
<dbReference type="InterPro" id="IPR009056">
    <property type="entry name" value="Cyt_c-like_dom"/>
</dbReference>
<proteinExistence type="predicted"/>
<evidence type="ECO:0000256" key="4">
    <source>
        <dbReference type="PROSITE-ProRule" id="PRU00433"/>
    </source>
</evidence>
<evidence type="ECO:0000259" key="6">
    <source>
        <dbReference type="PROSITE" id="PS51007"/>
    </source>
</evidence>
<evidence type="ECO:0000256" key="2">
    <source>
        <dbReference type="ARBA" id="ARBA00022723"/>
    </source>
</evidence>
<dbReference type="InterPro" id="IPR036909">
    <property type="entry name" value="Cyt_c-like_dom_sf"/>
</dbReference>
<dbReference type="SUPFAM" id="SSF46626">
    <property type="entry name" value="Cytochrome c"/>
    <property type="match status" value="1"/>
</dbReference>
<dbReference type="PROSITE" id="PS51257">
    <property type="entry name" value="PROKAR_LIPOPROTEIN"/>
    <property type="match status" value="1"/>
</dbReference>
<keyword evidence="3 4" id="KW-0408">Iron</keyword>
<sequence>MKLEKENNKNWMSILVLFLLAALASFVVAGCSGGGEEKTTGASEGGSPIAKQEQAQESRVKDVKDASQLYIDNCGACHGHDGSGTVGPSIKGTAFTVEQVKKQIETGTKSGQDVVMPGFKGGELSDGQINIIAGYVKDKLK</sequence>
<dbReference type="PANTHER" id="PTHR33751">
    <property type="entry name" value="CBB3-TYPE CYTOCHROME C OXIDASE SUBUNIT FIXP"/>
    <property type="match status" value="1"/>
</dbReference>
<feature type="domain" description="Cytochrome c" evidence="6">
    <location>
        <begin position="61"/>
        <end position="140"/>
    </location>
</feature>
<evidence type="ECO:0000256" key="5">
    <source>
        <dbReference type="SAM" id="MobiDB-lite"/>
    </source>
</evidence>
<protein>
    <recommendedName>
        <fullName evidence="6">Cytochrome c domain-containing protein</fullName>
    </recommendedName>
</protein>
<dbReference type="GO" id="GO:0020037">
    <property type="term" value="F:heme binding"/>
    <property type="evidence" value="ECO:0007669"/>
    <property type="project" value="InterPro"/>
</dbReference>
<dbReference type="AlphaFoldDB" id="A0A2M7T838"/>
<name>A0A2M7T838_9ACTN</name>
<evidence type="ECO:0000313" key="7">
    <source>
        <dbReference type="EMBL" id="PIZ39167.1"/>
    </source>
</evidence>
<dbReference type="Pfam" id="PF13442">
    <property type="entry name" value="Cytochrome_CBB3"/>
    <property type="match status" value="1"/>
</dbReference>
<dbReference type="RefSeq" id="WP_286678617.1">
    <property type="nucleotide sequence ID" value="NZ_MNXI01000093.1"/>
</dbReference>
<dbReference type="InterPro" id="IPR050597">
    <property type="entry name" value="Cytochrome_c_Oxidase_Subunit"/>
</dbReference>
<dbReference type="PROSITE" id="PS51007">
    <property type="entry name" value="CYTC"/>
    <property type="match status" value="1"/>
</dbReference>
<dbReference type="GO" id="GO:0046872">
    <property type="term" value="F:metal ion binding"/>
    <property type="evidence" value="ECO:0007669"/>
    <property type="project" value="UniProtKB-KW"/>
</dbReference>
<reference evidence="8" key="1">
    <citation type="submission" date="2017-09" db="EMBL/GenBank/DDBJ databases">
        <title>Depth-based differentiation of microbial function through sediment-hosted aquifers and enrichment of novel symbionts in the deep terrestrial subsurface.</title>
        <authorList>
            <person name="Probst A.J."/>
            <person name="Ladd B."/>
            <person name="Jarett J.K."/>
            <person name="Geller-Mcgrath D.E."/>
            <person name="Sieber C.M.K."/>
            <person name="Emerson J.B."/>
            <person name="Anantharaman K."/>
            <person name="Thomas B.C."/>
            <person name="Malmstrom R."/>
            <person name="Stieglmeier M."/>
            <person name="Klingl A."/>
            <person name="Woyke T."/>
            <person name="Ryan C.M."/>
            <person name="Banfield J.F."/>
        </authorList>
    </citation>
    <scope>NUCLEOTIDE SEQUENCE [LARGE SCALE GENOMIC DNA]</scope>
</reference>
<dbReference type="EMBL" id="PFNG01000128">
    <property type="protein sequence ID" value="PIZ39167.1"/>
    <property type="molecule type" value="Genomic_DNA"/>
</dbReference>
<dbReference type="Proteomes" id="UP000230956">
    <property type="component" value="Unassembled WGS sequence"/>
</dbReference>
<dbReference type="PANTHER" id="PTHR33751:SF1">
    <property type="entry name" value="CBB3-TYPE CYTOCHROME C OXIDASE SUBUNIT FIXP"/>
    <property type="match status" value="1"/>
</dbReference>
<organism evidence="7 8">
    <name type="scientific">Candidatus Aquicultor secundus</name>
    <dbReference type="NCBI Taxonomy" id="1973895"/>
    <lineage>
        <taxon>Bacteria</taxon>
        <taxon>Bacillati</taxon>
        <taxon>Actinomycetota</taxon>
        <taxon>Candidatus Aquicultoria</taxon>
        <taxon>Candidatus Aquicultorales</taxon>
        <taxon>Candidatus Aquicultoraceae</taxon>
        <taxon>Candidatus Aquicultor</taxon>
    </lineage>
</organism>
<evidence type="ECO:0000256" key="1">
    <source>
        <dbReference type="ARBA" id="ARBA00022617"/>
    </source>
</evidence>
<keyword evidence="1 4" id="KW-0349">Heme</keyword>
<evidence type="ECO:0000256" key="3">
    <source>
        <dbReference type="ARBA" id="ARBA00023004"/>
    </source>
</evidence>
<comment type="caution">
    <text evidence="7">The sequence shown here is derived from an EMBL/GenBank/DDBJ whole genome shotgun (WGS) entry which is preliminary data.</text>
</comment>
<evidence type="ECO:0000313" key="8">
    <source>
        <dbReference type="Proteomes" id="UP000230956"/>
    </source>
</evidence>